<feature type="region of interest" description="Disordered" evidence="1">
    <location>
        <begin position="63"/>
        <end position="100"/>
    </location>
</feature>
<feature type="compositionally biased region" description="Low complexity" evidence="1">
    <location>
        <begin position="76"/>
        <end position="90"/>
    </location>
</feature>
<accession>A0A9W4USU4</accession>
<dbReference type="OrthoDB" id="5420892at2759"/>
<evidence type="ECO:0000313" key="3">
    <source>
        <dbReference type="Proteomes" id="UP001152607"/>
    </source>
</evidence>
<dbReference type="EMBL" id="CAOQHR010000011">
    <property type="protein sequence ID" value="CAI6340844.1"/>
    <property type="molecule type" value="Genomic_DNA"/>
</dbReference>
<evidence type="ECO:0000313" key="2">
    <source>
        <dbReference type="EMBL" id="CAI6340844.1"/>
    </source>
</evidence>
<dbReference type="Proteomes" id="UP001152607">
    <property type="component" value="Unassembled WGS sequence"/>
</dbReference>
<keyword evidence="3" id="KW-1185">Reference proteome</keyword>
<protein>
    <submittedName>
        <fullName evidence="2">Uncharacterized protein</fullName>
    </submittedName>
</protein>
<organism evidence="2 3">
    <name type="scientific">Periconia digitata</name>
    <dbReference type="NCBI Taxonomy" id="1303443"/>
    <lineage>
        <taxon>Eukaryota</taxon>
        <taxon>Fungi</taxon>
        <taxon>Dikarya</taxon>
        <taxon>Ascomycota</taxon>
        <taxon>Pezizomycotina</taxon>
        <taxon>Dothideomycetes</taxon>
        <taxon>Pleosporomycetidae</taxon>
        <taxon>Pleosporales</taxon>
        <taxon>Massarineae</taxon>
        <taxon>Periconiaceae</taxon>
        <taxon>Periconia</taxon>
    </lineage>
</organism>
<dbReference type="AlphaFoldDB" id="A0A9W4USU4"/>
<gene>
    <name evidence="2" type="ORF">PDIGIT_LOCUS14029</name>
</gene>
<evidence type="ECO:0000256" key="1">
    <source>
        <dbReference type="SAM" id="MobiDB-lite"/>
    </source>
</evidence>
<comment type="caution">
    <text evidence="2">The sequence shown here is derived from an EMBL/GenBank/DDBJ whole genome shotgun (WGS) entry which is preliminary data.</text>
</comment>
<proteinExistence type="predicted"/>
<reference evidence="2" key="1">
    <citation type="submission" date="2023-01" db="EMBL/GenBank/DDBJ databases">
        <authorList>
            <person name="Van Ghelder C."/>
            <person name="Rancurel C."/>
        </authorList>
    </citation>
    <scope>NUCLEOTIDE SEQUENCE</scope>
    <source>
        <strain evidence="2">CNCM I-4278</strain>
    </source>
</reference>
<name>A0A9W4USU4_9PLEO</name>
<sequence>MWCQNCGKGRSHYHSMGSAKANYCQRCRSRGTQTPTYCKFCGVNRLEYSSTCDAHYGNSISNPASPTYSSDDDASSDGAGYATDLSSPSLSPSPSPPASVEERVQCSHCELWFSSEFEKEYHLDRNTSGCSEHKECFPSSQEYAHAKEHWHNKCFVPGCDEDWEMEDEDVVEHVWEEHTARG</sequence>